<proteinExistence type="inferred from homology"/>
<feature type="transmembrane region" description="Helical" evidence="10">
    <location>
        <begin position="177"/>
        <end position="198"/>
    </location>
</feature>
<feature type="transmembrane region" description="Helical" evidence="10">
    <location>
        <begin position="24"/>
        <end position="46"/>
    </location>
</feature>
<evidence type="ECO:0000256" key="8">
    <source>
        <dbReference type="ARBA" id="ARBA00031028"/>
    </source>
</evidence>
<evidence type="ECO:0000256" key="1">
    <source>
        <dbReference type="ARBA" id="ARBA00004141"/>
    </source>
</evidence>
<feature type="transmembrane region" description="Helical" evidence="10">
    <location>
        <begin position="423"/>
        <end position="446"/>
    </location>
</feature>
<evidence type="ECO:0000256" key="4">
    <source>
        <dbReference type="ARBA" id="ARBA00021008"/>
    </source>
</evidence>
<dbReference type="EC" id="7.1.1.2" evidence="3"/>
<dbReference type="PANTHER" id="PTHR22773">
    <property type="entry name" value="NADH DEHYDROGENASE"/>
    <property type="match status" value="1"/>
</dbReference>
<feature type="transmembrane region" description="Helical" evidence="10">
    <location>
        <begin position="458"/>
        <end position="485"/>
    </location>
</feature>
<geneLocation type="mitochondrion" evidence="12"/>
<dbReference type="AlphaFoldDB" id="A0A140IMV2"/>
<keyword evidence="5 10" id="KW-0812">Transmembrane</keyword>
<evidence type="ECO:0000259" key="11">
    <source>
        <dbReference type="Pfam" id="PF00361"/>
    </source>
</evidence>
<evidence type="ECO:0000313" key="12">
    <source>
        <dbReference type="EMBL" id="AMO66510.1"/>
    </source>
</evidence>
<evidence type="ECO:0000256" key="9">
    <source>
        <dbReference type="ARBA" id="ARBA00049551"/>
    </source>
</evidence>
<comment type="subcellular location">
    <subcellularLocation>
        <location evidence="1">Membrane</location>
        <topology evidence="1">Multi-pass membrane protein</topology>
    </subcellularLocation>
</comment>
<gene>
    <name evidence="12" type="primary">nad2</name>
    <name evidence="12" type="ORF">AWR43_013</name>
</gene>
<feature type="transmembrane region" description="Helical" evidence="10">
    <location>
        <begin position="505"/>
        <end position="525"/>
    </location>
</feature>
<dbReference type="EMBL" id="KU707476">
    <property type="protein sequence ID" value="AMO66510.1"/>
    <property type="molecule type" value="Genomic_DNA"/>
</dbReference>
<evidence type="ECO:0000256" key="7">
    <source>
        <dbReference type="ARBA" id="ARBA00023136"/>
    </source>
</evidence>
<comment type="catalytic activity">
    <reaction evidence="9">
        <text>a ubiquinone + NADH + 5 H(+)(in) = a ubiquinol + NAD(+) + 4 H(+)(out)</text>
        <dbReference type="Rhea" id="RHEA:29091"/>
        <dbReference type="Rhea" id="RHEA-COMP:9565"/>
        <dbReference type="Rhea" id="RHEA-COMP:9566"/>
        <dbReference type="ChEBI" id="CHEBI:15378"/>
        <dbReference type="ChEBI" id="CHEBI:16389"/>
        <dbReference type="ChEBI" id="CHEBI:17976"/>
        <dbReference type="ChEBI" id="CHEBI:57540"/>
        <dbReference type="ChEBI" id="CHEBI:57945"/>
        <dbReference type="EC" id="7.1.1.2"/>
    </reaction>
</comment>
<protein>
    <recommendedName>
        <fullName evidence="4">NADH-ubiquinone oxidoreductase chain 2</fullName>
        <ecNumber evidence="3">7.1.1.2</ecNumber>
    </recommendedName>
    <alternativeName>
        <fullName evidence="8">NADH dehydrogenase subunit 2</fullName>
    </alternativeName>
</protein>
<sequence>MLFLSNASLLLVNAFTYRSEYSILFIRASIIVLLYSALLSIGSLHVRCLEQGIGIYNGLFQTSAITQSMDLLMYILAPVVLLLSGFYGSRSYGNKLENPMLPKNTQIQETLRGLSAEQFTIVTYPLVTLFILIGAILLMSSSDLISMFLAIELQSYGLYIFATLYRNSEWSTSAGLTYFLLGGLSSCFILLGSALLYANCGLTSLDGIYVFSNIEIPSTSFTTTGHSEILSMGLLIMSCGYLFKISAAPFHFWSPDVYDALDTVVTTFVANLPKISILIFLLGLTHGALSKYPEFSWTNVFLVSSFLSLVVGTVGGLVQFRIKKLLAYSSISNVGFLLLALSINSVESIQAFILYLSQYMLTNINIFFIIILIGVSHHCTVGSFCKNVTPGAHLGLNSNLLDREHSPLQLISQLKGYFYHNPVLALSFAISIFSLAGIPPLLGFFAKQLVLSAALNNGYVFLSLIGILTSVIGGVYYLMLIKAMFFDKSDESSNEDKSIVSTWPSSPFTITVSVLTLANLLFILYPKIWLRSASVLAMTLFNP</sequence>
<keyword evidence="7 10" id="KW-0472">Membrane</keyword>
<dbReference type="HAMAP" id="MF_00445">
    <property type="entry name" value="NDH1_NuoN_1"/>
    <property type="match status" value="1"/>
</dbReference>
<dbReference type="GO" id="GO:0008137">
    <property type="term" value="F:NADH dehydrogenase (ubiquinone) activity"/>
    <property type="evidence" value="ECO:0007669"/>
    <property type="project" value="UniProtKB-EC"/>
</dbReference>
<feature type="transmembrane region" description="Helical" evidence="10">
    <location>
        <begin position="297"/>
        <end position="320"/>
    </location>
</feature>
<dbReference type="GO" id="GO:0016020">
    <property type="term" value="C:membrane"/>
    <property type="evidence" value="ECO:0007669"/>
    <property type="project" value="UniProtKB-SubCell"/>
</dbReference>
<feature type="transmembrane region" description="Helical" evidence="10">
    <location>
        <begin position="353"/>
        <end position="374"/>
    </location>
</feature>
<dbReference type="InterPro" id="IPR010096">
    <property type="entry name" value="NADH-Q_OxRdtase_suN/2"/>
</dbReference>
<feature type="domain" description="NADH:quinone oxidoreductase/Mrp antiporter transmembrane" evidence="11">
    <location>
        <begin position="141"/>
        <end position="473"/>
    </location>
</feature>
<dbReference type="Pfam" id="PF00361">
    <property type="entry name" value="Proton_antipo_M"/>
    <property type="match status" value="1"/>
</dbReference>
<comment type="similarity">
    <text evidence="2">Belongs to the complex I subunit 2 family.</text>
</comment>
<feature type="transmembrane region" description="Helical" evidence="10">
    <location>
        <begin position="326"/>
        <end position="346"/>
    </location>
</feature>
<dbReference type="InterPro" id="IPR001750">
    <property type="entry name" value="ND/Mrp_TM"/>
</dbReference>
<feature type="transmembrane region" description="Helical" evidence="10">
    <location>
        <begin position="71"/>
        <end position="89"/>
    </location>
</feature>
<evidence type="ECO:0000256" key="6">
    <source>
        <dbReference type="ARBA" id="ARBA00022989"/>
    </source>
</evidence>
<feature type="transmembrane region" description="Helical" evidence="10">
    <location>
        <begin position="264"/>
        <end position="285"/>
    </location>
</feature>
<evidence type="ECO:0000256" key="5">
    <source>
        <dbReference type="ARBA" id="ARBA00022692"/>
    </source>
</evidence>
<dbReference type="GeneID" id="27074538"/>
<feature type="transmembrane region" description="Helical" evidence="10">
    <location>
        <begin position="145"/>
        <end position="165"/>
    </location>
</feature>
<evidence type="ECO:0000256" key="3">
    <source>
        <dbReference type="ARBA" id="ARBA00012944"/>
    </source>
</evidence>
<feature type="transmembrane region" description="Helical" evidence="10">
    <location>
        <begin position="229"/>
        <end position="252"/>
    </location>
</feature>
<keyword evidence="12" id="KW-0830">Ubiquinone</keyword>
<accession>A0A140IMV2</accession>
<evidence type="ECO:0000256" key="10">
    <source>
        <dbReference type="SAM" id="Phobius"/>
    </source>
</evidence>
<organism evidence="12">
    <name type="scientific">Pyronema omphalodes</name>
    <dbReference type="NCBI Taxonomy" id="337075"/>
    <lineage>
        <taxon>Eukaryota</taxon>
        <taxon>Fungi</taxon>
        <taxon>Dikarya</taxon>
        <taxon>Ascomycota</taxon>
        <taxon>Pezizomycotina</taxon>
        <taxon>Pezizomycetes</taxon>
        <taxon>Pezizales</taxon>
        <taxon>Pyronemataceae</taxon>
        <taxon>Pyronema</taxon>
    </lineage>
</organism>
<name>A0A140IMV2_9PEZI</name>
<dbReference type="GO" id="GO:0042773">
    <property type="term" value="P:ATP synthesis coupled electron transport"/>
    <property type="evidence" value="ECO:0007669"/>
    <property type="project" value="InterPro"/>
</dbReference>
<keyword evidence="12" id="KW-0496">Mitochondrion</keyword>
<keyword evidence="6 10" id="KW-1133">Transmembrane helix</keyword>
<dbReference type="RefSeq" id="YP_009240538.1">
    <property type="nucleotide sequence ID" value="NC_029745.1"/>
</dbReference>
<evidence type="ECO:0000256" key="2">
    <source>
        <dbReference type="ARBA" id="ARBA00007012"/>
    </source>
</evidence>
<feature type="transmembrane region" description="Helical" evidence="10">
    <location>
        <begin position="119"/>
        <end position="138"/>
    </location>
</feature>
<reference evidence="12" key="1">
    <citation type="journal article" date="2016" name="Genome Announc.">
        <title>Complete Mitochondrial Genome Sequence of the Pezizomycete Pyronema confluens.</title>
        <authorList>
            <person name="Nowrousian M."/>
        </authorList>
    </citation>
    <scope>NUCLEOTIDE SEQUENCE</scope>
    <source>
        <strain evidence="12">CBS 100304</strain>
    </source>
</reference>